<dbReference type="SUPFAM" id="SSF52166">
    <property type="entry name" value="Ribosomal protein L4"/>
    <property type="match status" value="1"/>
</dbReference>
<evidence type="ECO:0000256" key="1">
    <source>
        <dbReference type="ARBA" id="ARBA00010528"/>
    </source>
</evidence>
<dbReference type="PANTHER" id="PTHR19431">
    <property type="entry name" value="60S RIBOSOMAL PROTEIN L4"/>
    <property type="match status" value="1"/>
</dbReference>
<organism evidence="5">
    <name type="scientific">mine drainage metagenome</name>
    <dbReference type="NCBI Taxonomy" id="410659"/>
    <lineage>
        <taxon>unclassified sequences</taxon>
        <taxon>metagenomes</taxon>
        <taxon>ecological metagenomes</taxon>
    </lineage>
</organism>
<proteinExistence type="inferred from homology"/>
<sequence length="198" mass="21601">WSGKGKGVSRTPRLMDSMRGAQAPNTVGGRPAHPPRPERIWTLKINTKERRKAFASALAATREERLARARGHAIPDGLALPVILEPGIETIRETQEALSLLDRLQLASDVERARDHSHLRAGRGKRRGRVRRTPRSLLVVTTGPGQASGFRNLPGVDVVDVHRLTTEDLAPGGDPGRVTIFSRAALTSLGERLEGHHP</sequence>
<dbReference type="GO" id="GO:1990904">
    <property type="term" value="C:ribonucleoprotein complex"/>
    <property type="evidence" value="ECO:0007669"/>
    <property type="project" value="UniProtKB-KW"/>
</dbReference>
<dbReference type="InterPro" id="IPR023574">
    <property type="entry name" value="Ribosomal_uL4_dom_sf"/>
</dbReference>
<dbReference type="InterPro" id="IPR045240">
    <property type="entry name" value="Ribosomal_uL4_euk/arch"/>
</dbReference>
<gene>
    <name evidence="5" type="ORF">B2A_06177</name>
</gene>
<comment type="caution">
    <text evidence="5">The sequence shown here is derived from an EMBL/GenBank/DDBJ whole genome shotgun (WGS) entry which is preliminary data.</text>
</comment>
<dbReference type="EMBL" id="AUZZ01004349">
    <property type="protein sequence ID" value="EQD53990.1"/>
    <property type="molecule type" value="Genomic_DNA"/>
</dbReference>
<evidence type="ECO:0000313" key="5">
    <source>
        <dbReference type="EMBL" id="EQD53990.1"/>
    </source>
</evidence>
<dbReference type="Gene3D" id="3.40.1370.10">
    <property type="match status" value="1"/>
</dbReference>
<protein>
    <submittedName>
        <fullName evidence="5">Ribosomal protein L4/L1e</fullName>
    </submittedName>
</protein>
<dbReference type="GO" id="GO:0005840">
    <property type="term" value="C:ribosome"/>
    <property type="evidence" value="ECO:0007669"/>
    <property type="project" value="UniProtKB-KW"/>
</dbReference>
<accession>T1BIP1</accession>
<dbReference type="AlphaFoldDB" id="T1BIP1"/>
<keyword evidence="2 5" id="KW-0689">Ribosomal protein</keyword>
<reference evidence="5" key="2">
    <citation type="journal article" date="2014" name="ISME J.">
        <title>Microbial stratification in low pH oxic and suboxic macroscopic growths along an acid mine drainage.</title>
        <authorList>
            <person name="Mendez-Garcia C."/>
            <person name="Mesa V."/>
            <person name="Sprenger R.R."/>
            <person name="Richter M."/>
            <person name="Diez M.S."/>
            <person name="Solano J."/>
            <person name="Bargiela R."/>
            <person name="Golyshina O.V."/>
            <person name="Manteca A."/>
            <person name="Ramos J.L."/>
            <person name="Gallego J.R."/>
            <person name="Llorente I."/>
            <person name="Martins Dos Santos V.A."/>
            <person name="Jensen O.N."/>
            <person name="Pelaez A.I."/>
            <person name="Sanchez J."/>
            <person name="Ferrer M."/>
        </authorList>
    </citation>
    <scope>NUCLEOTIDE SEQUENCE</scope>
</reference>
<reference evidence="5" key="1">
    <citation type="submission" date="2013-08" db="EMBL/GenBank/DDBJ databases">
        <authorList>
            <person name="Mendez C."/>
            <person name="Richter M."/>
            <person name="Ferrer M."/>
            <person name="Sanchez J."/>
        </authorList>
    </citation>
    <scope>NUCLEOTIDE SEQUENCE</scope>
</reference>
<dbReference type="GO" id="GO:0003735">
    <property type="term" value="F:structural constituent of ribosome"/>
    <property type="evidence" value="ECO:0007669"/>
    <property type="project" value="InterPro"/>
</dbReference>
<comment type="similarity">
    <text evidence="1">Belongs to the universal ribosomal protein uL4 family.</text>
</comment>
<evidence type="ECO:0000256" key="3">
    <source>
        <dbReference type="ARBA" id="ARBA00023274"/>
    </source>
</evidence>
<dbReference type="InterPro" id="IPR002136">
    <property type="entry name" value="Ribosomal_uL4"/>
</dbReference>
<dbReference type="Pfam" id="PF00573">
    <property type="entry name" value="Ribosomal_L4"/>
    <property type="match status" value="1"/>
</dbReference>
<evidence type="ECO:0000256" key="2">
    <source>
        <dbReference type="ARBA" id="ARBA00022980"/>
    </source>
</evidence>
<feature type="region of interest" description="Disordered" evidence="4">
    <location>
        <begin position="1"/>
        <end position="38"/>
    </location>
</feature>
<name>T1BIP1_9ZZZZ</name>
<dbReference type="GO" id="GO:0006412">
    <property type="term" value="P:translation"/>
    <property type="evidence" value="ECO:0007669"/>
    <property type="project" value="InterPro"/>
</dbReference>
<feature type="non-terminal residue" evidence="5">
    <location>
        <position position="1"/>
    </location>
</feature>
<keyword evidence="3" id="KW-0687">Ribonucleoprotein</keyword>
<evidence type="ECO:0000256" key="4">
    <source>
        <dbReference type="SAM" id="MobiDB-lite"/>
    </source>
</evidence>